<evidence type="ECO:0000313" key="2">
    <source>
        <dbReference type="EMBL" id="OGL48225.1"/>
    </source>
</evidence>
<dbReference type="AlphaFoldDB" id="A0A1F7S330"/>
<reference evidence="2 3" key="1">
    <citation type="journal article" date="2016" name="Nat. Commun.">
        <title>Thousands of microbial genomes shed light on interconnected biogeochemical processes in an aquifer system.</title>
        <authorList>
            <person name="Anantharaman K."/>
            <person name="Brown C.T."/>
            <person name="Hug L.A."/>
            <person name="Sharon I."/>
            <person name="Castelle C.J."/>
            <person name="Probst A.J."/>
            <person name="Thomas B.C."/>
            <person name="Singh A."/>
            <person name="Wilkins M.J."/>
            <person name="Karaoz U."/>
            <person name="Brodie E.L."/>
            <person name="Williams K.H."/>
            <person name="Hubbard S.S."/>
            <person name="Banfield J.F."/>
        </authorList>
    </citation>
    <scope>NUCLEOTIDE SEQUENCE [LARGE SCALE GENOMIC DNA]</scope>
</reference>
<evidence type="ECO:0000256" key="1">
    <source>
        <dbReference type="SAM" id="Phobius"/>
    </source>
</evidence>
<keyword evidence="1" id="KW-1133">Transmembrane helix</keyword>
<dbReference type="EMBL" id="MGDD01000043">
    <property type="protein sequence ID" value="OGL48225.1"/>
    <property type="molecule type" value="Genomic_DNA"/>
</dbReference>
<name>A0A1F7S330_9BACT</name>
<evidence type="ECO:0000313" key="3">
    <source>
        <dbReference type="Proteomes" id="UP000179266"/>
    </source>
</evidence>
<comment type="caution">
    <text evidence="2">The sequence shown here is derived from an EMBL/GenBank/DDBJ whole genome shotgun (WGS) entry which is preliminary data.</text>
</comment>
<protein>
    <recommendedName>
        <fullName evidence="4">Type 4 fimbrial biogenesis protein PilX N-terminal domain-containing protein</fullName>
    </recommendedName>
</protein>
<feature type="transmembrane region" description="Helical" evidence="1">
    <location>
        <begin position="12"/>
        <end position="36"/>
    </location>
</feature>
<accession>A0A1F7S330</accession>
<evidence type="ECO:0008006" key="4">
    <source>
        <dbReference type="Google" id="ProtNLM"/>
    </source>
</evidence>
<gene>
    <name evidence="2" type="ORF">A2161_07585</name>
</gene>
<sequence>MAGKFNTEYGFAAIIAMIIVFLIGVLGICIMSTAIVEKKSGANELDYITSGCIAEAGIEYAKKIIYDMDMMYLDVTEDGVLNSQDGIYLSDLIPFFEGAYQFSIQGNYGNEVTMRFRISGGPWNWVQFILKEDGQTISSPMLERFPGQPQIVEVRNSIDLYSHTYDVEVVIYRTNPGAIDVWMDLDGDDSWGDEKLFTFSSGSKGQASQETNIDDRLNLIAGSDEPYLGDVYYIKSRGYVGDNIRGIEAAVKRETFLNFSRFSETSVSYGANAVISGEFYAGTKLYLNGNPVTFKRRVRVVEDIVNKPNGVFYGVVEEGAKPIYLPTEKDFMKYKELAQENGLYLVGNYAICTKSITY</sequence>
<dbReference type="Proteomes" id="UP000179266">
    <property type="component" value="Unassembled WGS sequence"/>
</dbReference>
<keyword evidence="1" id="KW-0472">Membrane</keyword>
<keyword evidence="1" id="KW-0812">Transmembrane</keyword>
<organism evidence="2 3">
    <name type="scientific">Candidatus Schekmanbacteria bacterium RBG_13_48_7</name>
    <dbReference type="NCBI Taxonomy" id="1817878"/>
    <lineage>
        <taxon>Bacteria</taxon>
        <taxon>Candidatus Schekmaniibacteriota</taxon>
    </lineage>
</organism>
<proteinExistence type="predicted"/>